<feature type="chain" id="PRO_5045617862" description="Glycosyl hydrolase family 98 putative carbohydrate-binding module domain-containing protein" evidence="1">
    <location>
        <begin position="37"/>
        <end position="275"/>
    </location>
</feature>
<dbReference type="InterPro" id="IPR013222">
    <property type="entry name" value="Glyco_hyd_98_carb-bd"/>
</dbReference>
<dbReference type="Proteomes" id="UP001318300">
    <property type="component" value="Unassembled WGS sequence"/>
</dbReference>
<gene>
    <name evidence="3" type="ORF">E9228_003041</name>
</gene>
<evidence type="ECO:0000313" key="4">
    <source>
        <dbReference type="Proteomes" id="UP001318300"/>
    </source>
</evidence>
<reference evidence="3 4" key="1">
    <citation type="submission" date="2020-03" db="EMBL/GenBank/DDBJ databases">
        <title>Above-ground endophytic microbial communities from plants in different locations in the United States.</title>
        <authorList>
            <person name="Frank C."/>
        </authorList>
    </citation>
    <scope>NUCLEOTIDE SEQUENCE [LARGE SCALE GENOMIC DNA]</scope>
    <source>
        <strain evidence="3 4">WW7</strain>
    </source>
</reference>
<comment type="caution">
    <text evidence="3">The sequence shown here is derived from an EMBL/GenBank/DDBJ whole genome shotgun (WGS) entry which is preliminary data.</text>
</comment>
<feature type="domain" description="Glycosyl hydrolase family 98 putative carbohydrate-binding module" evidence="2">
    <location>
        <begin position="178"/>
        <end position="256"/>
    </location>
</feature>
<dbReference type="Pfam" id="PF08305">
    <property type="entry name" value="NPCBM"/>
    <property type="match status" value="1"/>
</dbReference>
<name>A0ABX0TBB5_9MICO</name>
<evidence type="ECO:0000256" key="1">
    <source>
        <dbReference type="SAM" id="SignalP"/>
    </source>
</evidence>
<dbReference type="SUPFAM" id="SSF49785">
    <property type="entry name" value="Galactose-binding domain-like"/>
    <property type="match status" value="1"/>
</dbReference>
<accession>A0ABX0TBB5</accession>
<keyword evidence="4" id="KW-1185">Reference proteome</keyword>
<dbReference type="RefSeq" id="WP_166781380.1">
    <property type="nucleotide sequence ID" value="NZ_JAAOYO010000005.1"/>
</dbReference>
<feature type="signal peptide" evidence="1">
    <location>
        <begin position="1"/>
        <end position="36"/>
    </location>
</feature>
<protein>
    <recommendedName>
        <fullName evidence="2">Glycosyl hydrolase family 98 putative carbohydrate-binding module domain-containing protein</fullName>
    </recommendedName>
</protein>
<sequence>MTMSHGRTRPSRTSLAIGAAALAVATLLGTAAPAQAAPASSSITITGLKSSNGTQYIKGGKLTISGKTSTSLRKRTLTVSLSRGSKTAALNISTRVSAASRFSVTVPVNVDAGTVKYSLRYAGTKTVKPASATKSITVLQWFPLVDQDEVDESWLWSTGSASVAGKKYSDLLASGSLYGNSSAYAEYNLGYHCSSFSALLGLTDQSSTNALAELAVSSDGIQRSSRRLTVGKTAQVTVDLSGAFRLRLDAKSLADATSYAAFPGAQVLCNADPSN</sequence>
<proteinExistence type="predicted"/>
<dbReference type="InterPro" id="IPR006311">
    <property type="entry name" value="TAT_signal"/>
</dbReference>
<evidence type="ECO:0000313" key="3">
    <source>
        <dbReference type="EMBL" id="NII42372.1"/>
    </source>
</evidence>
<dbReference type="Gene3D" id="2.60.120.1060">
    <property type="entry name" value="NPCBM/NEW2 domain"/>
    <property type="match status" value="1"/>
</dbReference>
<dbReference type="InterPro" id="IPR038637">
    <property type="entry name" value="NPCBM_sf"/>
</dbReference>
<dbReference type="EMBL" id="JAAOYO010000005">
    <property type="protein sequence ID" value="NII42372.1"/>
    <property type="molecule type" value="Genomic_DNA"/>
</dbReference>
<dbReference type="InterPro" id="IPR008979">
    <property type="entry name" value="Galactose-bd-like_sf"/>
</dbReference>
<evidence type="ECO:0000259" key="2">
    <source>
        <dbReference type="Pfam" id="PF08305"/>
    </source>
</evidence>
<keyword evidence="1" id="KW-0732">Signal</keyword>
<dbReference type="PROSITE" id="PS51318">
    <property type="entry name" value="TAT"/>
    <property type="match status" value="1"/>
</dbReference>
<organism evidence="3 4">
    <name type="scientific">Curtobacterium salicis</name>
    <dbReference type="NCBI Taxonomy" id="1779862"/>
    <lineage>
        <taxon>Bacteria</taxon>
        <taxon>Bacillati</taxon>
        <taxon>Actinomycetota</taxon>
        <taxon>Actinomycetes</taxon>
        <taxon>Micrococcales</taxon>
        <taxon>Microbacteriaceae</taxon>
        <taxon>Curtobacterium</taxon>
    </lineage>
</organism>